<evidence type="ECO:0000313" key="2">
    <source>
        <dbReference type="Proteomes" id="UP001589797"/>
    </source>
</evidence>
<protein>
    <submittedName>
        <fullName evidence="1">GDCCVxC domain-containing (Seleno)protein</fullName>
    </submittedName>
</protein>
<proteinExistence type="predicted"/>
<dbReference type="InterPro" id="IPR047677">
    <property type="entry name" value="GDCCVxC"/>
</dbReference>
<gene>
    <name evidence="1" type="ORF">ACFFIP_16850</name>
</gene>
<dbReference type="Proteomes" id="UP001589797">
    <property type="component" value="Unassembled WGS sequence"/>
</dbReference>
<dbReference type="RefSeq" id="WP_382388896.1">
    <property type="nucleotide sequence ID" value="NZ_JBHLWI010000050.1"/>
</dbReference>
<dbReference type="NCBIfam" id="NF041374">
    <property type="entry name" value="GDCCVxC"/>
    <property type="match status" value="1"/>
</dbReference>
<name>A0ABV6FXN9_9BACT</name>
<accession>A0ABV6FXN9</accession>
<comment type="caution">
    <text evidence="1">The sequence shown here is derived from an EMBL/GenBank/DDBJ whole genome shotgun (WGS) entry which is preliminary data.</text>
</comment>
<organism evidence="1 2">
    <name type="scientific">Fontibacter flavus</name>
    <dbReference type="NCBI Taxonomy" id="654838"/>
    <lineage>
        <taxon>Bacteria</taxon>
        <taxon>Pseudomonadati</taxon>
        <taxon>Bacteroidota</taxon>
        <taxon>Cytophagia</taxon>
        <taxon>Cytophagales</taxon>
        <taxon>Cyclobacteriaceae</taxon>
        <taxon>Fontibacter</taxon>
    </lineage>
</organism>
<evidence type="ECO:0000313" key="1">
    <source>
        <dbReference type="EMBL" id="MFC0264357.1"/>
    </source>
</evidence>
<sequence length="69" mass="7806">MEIQLKSKITCPKCGFKETETMPEDSCQYFYECQNCGELMKPKQGDCCVFCSYGSVKCPPVQKEGNCCQ</sequence>
<reference evidence="1 2" key="1">
    <citation type="submission" date="2024-09" db="EMBL/GenBank/DDBJ databases">
        <authorList>
            <person name="Sun Q."/>
            <person name="Mori K."/>
        </authorList>
    </citation>
    <scope>NUCLEOTIDE SEQUENCE [LARGE SCALE GENOMIC DNA]</scope>
    <source>
        <strain evidence="1 2">CCM 7650</strain>
    </source>
</reference>
<keyword evidence="2" id="KW-1185">Reference proteome</keyword>
<dbReference type="EMBL" id="JBHLWI010000050">
    <property type="protein sequence ID" value="MFC0264357.1"/>
    <property type="molecule type" value="Genomic_DNA"/>
</dbReference>